<gene>
    <name evidence="1" type="ORF">SDC9_206507</name>
</gene>
<comment type="caution">
    <text evidence="1">The sequence shown here is derived from an EMBL/GenBank/DDBJ whole genome shotgun (WGS) entry which is preliminary data.</text>
</comment>
<proteinExistence type="predicted"/>
<dbReference type="AlphaFoldDB" id="A0A645J6P2"/>
<protein>
    <submittedName>
        <fullName evidence="1">Uncharacterized protein</fullName>
    </submittedName>
</protein>
<name>A0A645J6P2_9ZZZZ</name>
<reference evidence="1" key="1">
    <citation type="submission" date="2019-08" db="EMBL/GenBank/DDBJ databases">
        <authorList>
            <person name="Kucharzyk K."/>
            <person name="Murdoch R.W."/>
            <person name="Higgins S."/>
            <person name="Loffler F."/>
        </authorList>
    </citation>
    <scope>NUCLEOTIDE SEQUENCE</scope>
</reference>
<evidence type="ECO:0000313" key="1">
    <source>
        <dbReference type="EMBL" id="MPN58792.1"/>
    </source>
</evidence>
<organism evidence="1">
    <name type="scientific">bioreactor metagenome</name>
    <dbReference type="NCBI Taxonomy" id="1076179"/>
    <lineage>
        <taxon>unclassified sequences</taxon>
        <taxon>metagenomes</taxon>
        <taxon>ecological metagenomes</taxon>
    </lineage>
</organism>
<accession>A0A645J6P2</accession>
<dbReference type="EMBL" id="VSSQ01131983">
    <property type="protein sequence ID" value="MPN58792.1"/>
    <property type="molecule type" value="Genomic_DNA"/>
</dbReference>
<sequence length="124" mass="14041">MCPPHSRKLHKGGGQIFAVFLRNADSCVADSYLQGSALLRSKGEFGSNRDFSFFRELHGIPDKVEKNLANPQSVHEKHRHIAGFQSHLEIFIKSAVMEDFHHLHAQFPDIGNRRQNGHLPGFEL</sequence>